<dbReference type="Proteomes" id="UP000256304">
    <property type="component" value="Unassembled WGS sequence"/>
</dbReference>
<name>A0A3D9S6V2_9BACL</name>
<dbReference type="GO" id="GO:0004029">
    <property type="term" value="F:aldehyde dehydrogenase (NAD+) activity"/>
    <property type="evidence" value="ECO:0007669"/>
    <property type="project" value="TreeGrafter"/>
</dbReference>
<gene>
    <name evidence="1" type="ORF">A8990_1076</name>
</gene>
<dbReference type="InterPro" id="IPR036291">
    <property type="entry name" value="NAD(P)-bd_dom_sf"/>
</dbReference>
<dbReference type="SUPFAM" id="SSF51735">
    <property type="entry name" value="NAD(P)-binding Rossmann-fold domains"/>
    <property type="match status" value="1"/>
</dbReference>
<dbReference type="Gene3D" id="3.40.50.720">
    <property type="entry name" value="NAD(P)-binding Rossmann-like Domain"/>
    <property type="match status" value="1"/>
</dbReference>
<protein>
    <recommendedName>
        <fullName evidence="3">3-beta hydroxysteroid dehydrogenase</fullName>
    </recommendedName>
</protein>
<organism evidence="1 2">
    <name type="scientific">Paenibacillus taihuensis</name>
    <dbReference type="NCBI Taxonomy" id="1156355"/>
    <lineage>
        <taxon>Bacteria</taxon>
        <taxon>Bacillati</taxon>
        <taxon>Bacillota</taxon>
        <taxon>Bacilli</taxon>
        <taxon>Bacillales</taxon>
        <taxon>Paenibacillaceae</taxon>
        <taxon>Paenibacillus</taxon>
    </lineage>
</organism>
<dbReference type="InterPro" id="IPR051783">
    <property type="entry name" value="NAD(P)-dependent_oxidoreduct"/>
</dbReference>
<proteinExistence type="predicted"/>
<dbReference type="PANTHER" id="PTHR48079:SF6">
    <property type="entry name" value="NAD(P)-BINDING DOMAIN-CONTAINING PROTEIN-RELATED"/>
    <property type="match status" value="1"/>
</dbReference>
<reference evidence="1 2" key="1">
    <citation type="submission" date="2018-08" db="EMBL/GenBank/DDBJ databases">
        <title>Genomic Encyclopedia of Type Strains, Phase III (KMG-III): the genomes of soil and plant-associated and newly described type strains.</title>
        <authorList>
            <person name="Whitman W."/>
        </authorList>
    </citation>
    <scope>NUCLEOTIDE SEQUENCE [LARGE SCALE GENOMIC DNA]</scope>
    <source>
        <strain evidence="1 2">CGMCC 1.10966</strain>
    </source>
</reference>
<dbReference type="AlphaFoldDB" id="A0A3D9S6V2"/>
<comment type="caution">
    <text evidence="1">The sequence shown here is derived from an EMBL/GenBank/DDBJ whole genome shotgun (WGS) entry which is preliminary data.</text>
</comment>
<dbReference type="EMBL" id="QTTN01000007">
    <property type="protein sequence ID" value="REE88910.1"/>
    <property type="molecule type" value="Genomic_DNA"/>
</dbReference>
<accession>A0A3D9S6V2</accession>
<keyword evidence="2" id="KW-1185">Reference proteome</keyword>
<dbReference type="GO" id="GO:0005737">
    <property type="term" value="C:cytoplasm"/>
    <property type="evidence" value="ECO:0007669"/>
    <property type="project" value="TreeGrafter"/>
</dbReference>
<sequence length="129" mass="14094">MPTLIRIAREKGASAYIGDGMNRWPAIHRLDAATLFRYAVESAPAGSRLDGTDDEGVPFREIADVIGRHLNVPVVSISQDEAQAAFGFLGMVASLDMPRSNAQTKELLGWKPVQQGLIADLEQGHYFNK</sequence>
<evidence type="ECO:0000313" key="1">
    <source>
        <dbReference type="EMBL" id="REE88910.1"/>
    </source>
</evidence>
<evidence type="ECO:0008006" key="3">
    <source>
        <dbReference type="Google" id="ProtNLM"/>
    </source>
</evidence>
<dbReference type="PANTHER" id="PTHR48079">
    <property type="entry name" value="PROTEIN YEEZ"/>
    <property type="match status" value="1"/>
</dbReference>
<evidence type="ECO:0000313" key="2">
    <source>
        <dbReference type="Proteomes" id="UP000256304"/>
    </source>
</evidence>